<name>A0A238JC78_9RHOB</name>
<evidence type="ECO:0000313" key="1">
    <source>
        <dbReference type="EMBL" id="SMX28278.1"/>
    </source>
</evidence>
<dbReference type="Proteomes" id="UP000225972">
    <property type="component" value="Unassembled WGS sequence"/>
</dbReference>
<dbReference type="EMBL" id="FXXP01000002">
    <property type="protein sequence ID" value="SMX28278.1"/>
    <property type="molecule type" value="Genomic_DNA"/>
</dbReference>
<proteinExistence type="predicted"/>
<gene>
    <name evidence="1" type="ORF">TRP8649_02394</name>
</gene>
<sequence>MVPIVITEKIAPKNERMNLVTSDPRSGVYALLWLSL</sequence>
<organism evidence="1 2">
    <name type="scientific">Pelagimonas phthalicica</name>
    <dbReference type="NCBI Taxonomy" id="1037362"/>
    <lineage>
        <taxon>Bacteria</taxon>
        <taxon>Pseudomonadati</taxon>
        <taxon>Pseudomonadota</taxon>
        <taxon>Alphaproteobacteria</taxon>
        <taxon>Rhodobacterales</taxon>
        <taxon>Roseobacteraceae</taxon>
        <taxon>Pelagimonas</taxon>
    </lineage>
</organism>
<reference evidence="2" key="1">
    <citation type="submission" date="2017-05" db="EMBL/GenBank/DDBJ databases">
        <authorList>
            <person name="Rodrigo-Torres L."/>
            <person name="Arahal R. D."/>
            <person name="Lucena T."/>
        </authorList>
    </citation>
    <scope>NUCLEOTIDE SEQUENCE [LARGE SCALE GENOMIC DNA]</scope>
    <source>
        <strain evidence="2">CECT 8649</strain>
    </source>
</reference>
<dbReference type="AlphaFoldDB" id="A0A238JC78"/>
<protein>
    <submittedName>
        <fullName evidence="1">Uncharacterized protein</fullName>
    </submittedName>
</protein>
<accession>A0A238JC78</accession>
<evidence type="ECO:0000313" key="2">
    <source>
        <dbReference type="Proteomes" id="UP000225972"/>
    </source>
</evidence>
<keyword evidence="2" id="KW-1185">Reference proteome</keyword>